<evidence type="ECO:0000256" key="1">
    <source>
        <dbReference type="ARBA" id="ARBA00004370"/>
    </source>
</evidence>
<sequence precursor="true">MKFRQLVAAGLLLSVANLATANQSQFVVEDIRVEGLQRVALGAALTYLPVQVGDELNDFRVAQLIRSLYSSTHFENVEIWRDGSTLVVRVAERPTISNIIFEGNDDIKDEQLQDSLDGSNIRVGEPLDKTVLTSIENGLKDFFYSIGKYNADVTAIITPLPRNRVDLKLLFEEGDAAKIQQINIVGNDIFSDAELFEQMELQFNTPWWDFMSETRYQQQTLSGDMETIENHYKNRGYLRFAIDSTQVSMTPEKSGIYITMNVSEGEQYTISDVELVGDILGHEEYIASVLPLTSGEMYNQAEVTYTEEFISKYLGRFGYAYPTVTTVPDINDEDKTVKLTLSVDPGKRIYVRRLNFEGNNITADSVLRQNVSQMEGTWLSNPLLESSKNALSRLTYMEEVEFDTVRIPGEDDKVDVNFRVKEQPSGSFNAGIGYGDRTRLSLQAGIQQDNFLGTGKRVGISLNTVSYQQSAQITYQDPFFTIDGISLGGSIGYSEFDGEDFNVIRFNSKQWSIGANIGYPIDEFNRINFGLTFADVELFNRSQYEQTDRFYEQFVDLNNPDASINYQSLLATVTWSRSTLNRGVFPTAGSSQRASFSVTTPNSDVNYFKSVFDTKFYFPLSRNQRWSFLARLRLGYGNGYGDINGNEQILPFTENFTAGGADTLRGFENNTVGPRGIQRFSEGQIVGPDGNIIPGSPETDSYILSRRSLGGNAMALGGLELIVPTPFVEEDFDNSVRTSIFMDIGNVWDTEFDFDEYAGLNNAGAGRNDFDDLLDYSDWKLYRASAGLSVQWLSPMGPMVFSFSRAIREREGDDARFFTFNIGQTF</sequence>
<evidence type="ECO:0000256" key="9">
    <source>
        <dbReference type="NCBIfam" id="TIGR03303"/>
    </source>
</evidence>
<dbReference type="InterPro" id="IPR010827">
    <property type="entry name" value="BamA/TamA_POTRA"/>
</dbReference>
<dbReference type="InterPro" id="IPR023707">
    <property type="entry name" value="OM_assembly_BamA"/>
</dbReference>
<dbReference type="PROSITE" id="PS51779">
    <property type="entry name" value="POTRA"/>
    <property type="match status" value="5"/>
</dbReference>
<evidence type="ECO:0000256" key="8">
    <source>
        <dbReference type="HAMAP-Rule" id="MF_01430"/>
    </source>
</evidence>
<protein>
    <recommendedName>
        <fullName evidence="8 9">Outer membrane protein assembly factor BamA</fullName>
    </recommendedName>
</protein>
<comment type="subunit">
    <text evidence="8">Part of the Bam complex.</text>
</comment>
<dbReference type="Gene3D" id="3.10.20.310">
    <property type="entry name" value="membrane protein fhac"/>
    <property type="match status" value="5"/>
</dbReference>
<feature type="domain" description="POTRA" evidence="10">
    <location>
        <begin position="26"/>
        <end position="93"/>
    </location>
</feature>
<proteinExistence type="inferred from homology"/>
<evidence type="ECO:0000256" key="2">
    <source>
        <dbReference type="ARBA" id="ARBA00022452"/>
    </source>
</evidence>
<dbReference type="InterPro" id="IPR039910">
    <property type="entry name" value="D15-like"/>
</dbReference>
<dbReference type="HAMAP" id="MF_01430">
    <property type="entry name" value="OM_assembly_BamA"/>
    <property type="match status" value="1"/>
</dbReference>
<feature type="domain" description="POTRA" evidence="10">
    <location>
        <begin position="94"/>
        <end position="174"/>
    </location>
</feature>
<comment type="caution">
    <text evidence="11">The sequence shown here is derived from an EMBL/GenBank/DDBJ whole genome shotgun (WGS) entry which is preliminary data.</text>
</comment>
<dbReference type="PANTHER" id="PTHR12815:SF23">
    <property type="entry name" value="OUTER MEMBRANE PROTEIN ASSEMBLY FACTOR BAMA"/>
    <property type="match status" value="1"/>
</dbReference>
<dbReference type="Proteomes" id="UP001234343">
    <property type="component" value="Unassembled WGS sequence"/>
</dbReference>
<keyword evidence="6 8" id="KW-0472">Membrane</keyword>
<dbReference type="InterPro" id="IPR000184">
    <property type="entry name" value="Bac_surfAg_D15"/>
</dbReference>
<gene>
    <name evidence="8 11" type="primary">bamA</name>
    <name evidence="11" type="ORF">QTP81_06335</name>
</gene>
<keyword evidence="3 8" id="KW-0812">Transmembrane</keyword>
<feature type="domain" description="POTRA" evidence="10">
    <location>
        <begin position="177"/>
        <end position="265"/>
    </location>
</feature>
<feature type="domain" description="POTRA" evidence="10">
    <location>
        <begin position="268"/>
        <end position="346"/>
    </location>
</feature>
<organism evidence="11 12">
    <name type="scientific">Alteromonas arenosi</name>
    <dbReference type="NCBI Taxonomy" id="3055817"/>
    <lineage>
        <taxon>Bacteria</taxon>
        <taxon>Pseudomonadati</taxon>
        <taxon>Pseudomonadota</taxon>
        <taxon>Gammaproteobacteria</taxon>
        <taxon>Alteromonadales</taxon>
        <taxon>Alteromonadaceae</taxon>
        <taxon>Alteromonas/Salinimonas group</taxon>
        <taxon>Alteromonas</taxon>
    </lineage>
</organism>
<keyword evidence="12" id="KW-1185">Reference proteome</keyword>
<feature type="signal peptide" evidence="8">
    <location>
        <begin position="1"/>
        <end position="21"/>
    </location>
</feature>
<dbReference type="Pfam" id="PF07244">
    <property type="entry name" value="POTRA"/>
    <property type="match status" value="4"/>
</dbReference>
<keyword evidence="7 8" id="KW-0998">Cell outer membrane</keyword>
<keyword evidence="2 8" id="KW-1134">Transmembrane beta strand</keyword>
<dbReference type="EMBL" id="JAUCBP010000006">
    <property type="protein sequence ID" value="MDM7860207.1"/>
    <property type="molecule type" value="Genomic_DNA"/>
</dbReference>
<dbReference type="InterPro" id="IPR034746">
    <property type="entry name" value="POTRA"/>
</dbReference>
<evidence type="ECO:0000256" key="4">
    <source>
        <dbReference type="ARBA" id="ARBA00022729"/>
    </source>
</evidence>
<name>A0ABT7SXD0_9ALTE</name>
<evidence type="ECO:0000256" key="7">
    <source>
        <dbReference type="ARBA" id="ARBA00023237"/>
    </source>
</evidence>
<keyword evidence="4 8" id="KW-0732">Signal</keyword>
<evidence type="ECO:0000256" key="5">
    <source>
        <dbReference type="ARBA" id="ARBA00022737"/>
    </source>
</evidence>
<evidence type="ECO:0000313" key="11">
    <source>
        <dbReference type="EMBL" id="MDM7860207.1"/>
    </source>
</evidence>
<dbReference type="PIRSF" id="PIRSF006076">
    <property type="entry name" value="OM_assembly_OMP85"/>
    <property type="match status" value="1"/>
</dbReference>
<comment type="subcellular location">
    <subcellularLocation>
        <location evidence="8">Cell outer membrane</location>
    </subcellularLocation>
    <subcellularLocation>
        <location evidence="1">Membrane</location>
    </subcellularLocation>
</comment>
<evidence type="ECO:0000259" key="10">
    <source>
        <dbReference type="PROSITE" id="PS51779"/>
    </source>
</evidence>
<comment type="function">
    <text evidence="8">Part of the outer membrane protein assembly complex, which is involved in assembly and insertion of beta-barrel proteins into the outer membrane.</text>
</comment>
<feature type="chain" id="PRO_5044937383" description="Outer membrane protein assembly factor BamA" evidence="8">
    <location>
        <begin position="22"/>
        <end position="826"/>
    </location>
</feature>
<evidence type="ECO:0000256" key="3">
    <source>
        <dbReference type="ARBA" id="ARBA00022692"/>
    </source>
</evidence>
<dbReference type="RefSeq" id="WP_289364458.1">
    <property type="nucleotide sequence ID" value="NZ_JAUCBP010000006.1"/>
</dbReference>
<dbReference type="PANTHER" id="PTHR12815">
    <property type="entry name" value="SORTING AND ASSEMBLY MACHINERY SAMM50 PROTEIN FAMILY MEMBER"/>
    <property type="match status" value="1"/>
</dbReference>
<accession>A0ABT7SXD0</accession>
<comment type="similarity">
    <text evidence="8">Belongs to the BamA family.</text>
</comment>
<keyword evidence="5 8" id="KW-0677">Repeat</keyword>
<evidence type="ECO:0000256" key="6">
    <source>
        <dbReference type="ARBA" id="ARBA00023136"/>
    </source>
</evidence>
<reference evidence="11 12" key="1">
    <citation type="submission" date="2023-06" db="EMBL/GenBank/DDBJ databases">
        <title>Alteromonas sp. ASW11-36 isolated from intertidal sand.</title>
        <authorList>
            <person name="Li Y."/>
        </authorList>
    </citation>
    <scope>NUCLEOTIDE SEQUENCE [LARGE SCALE GENOMIC DNA]</scope>
    <source>
        <strain evidence="11 12">ASW11-36</strain>
    </source>
</reference>
<dbReference type="Gene3D" id="2.40.160.50">
    <property type="entry name" value="membrane protein fhac: a member of the omp85/tpsb transporter family"/>
    <property type="match status" value="1"/>
</dbReference>
<dbReference type="NCBIfam" id="TIGR03303">
    <property type="entry name" value="OM_YaeT"/>
    <property type="match status" value="1"/>
</dbReference>
<evidence type="ECO:0000313" key="12">
    <source>
        <dbReference type="Proteomes" id="UP001234343"/>
    </source>
</evidence>
<feature type="domain" description="POTRA" evidence="10">
    <location>
        <begin position="349"/>
        <end position="423"/>
    </location>
</feature>
<dbReference type="Pfam" id="PF01103">
    <property type="entry name" value="Omp85"/>
    <property type="match status" value="1"/>
</dbReference>